<dbReference type="OMA" id="TFEMETF"/>
<evidence type="ECO:0000313" key="2">
    <source>
        <dbReference type="EMBL" id="CEL92873.1"/>
    </source>
</evidence>
<gene>
    <name evidence="2" type="ORF">Vbra_11110</name>
</gene>
<dbReference type="GO" id="GO:0006218">
    <property type="term" value="P:uridine catabolic process"/>
    <property type="evidence" value="ECO:0007669"/>
    <property type="project" value="TreeGrafter"/>
</dbReference>
<dbReference type="InterPro" id="IPR000845">
    <property type="entry name" value="Nucleoside_phosphorylase_d"/>
</dbReference>
<dbReference type="InterPro" id="IPR035994">
    <property type="entry name" value="Nucleoside_phosphorylase_sf"/>
</dbReference>
<dbReference type="VEuPathDB" id="CryptoDB:Vbra_11110"/>
<sequence>MPKEEYVTNPNSVLFKPDGRVYHLELKEGDVAKRLITVGSPNRADLISQLLDKDSVKSFVSSRQFTTFTGTFKGTPVTIVSIGMGSIMMDFMVREYLAITNGPLAIIRIGTCGSFNKDIPPGNVITAKEGSIYIYRNYMHWDGTYNNVDDATAKTLCAEPYFFTKPGKGSDQLQDLMASHFKSTNVPVSEGLNACGETFFACQRREDPSYDDENKGVIPNLTNLAGTGKSIDFCEMETHELFHLAKLSKTPIAAGACAIALVNRHTSGVVGPDQLHQREEECGKACLSALVDLDVSNLKK</sequence>
<evidence type="ECO:0000259" key="1">
    <source>
        <dbReference type="Pfam" id="PF01048"/>
    </source>
</evidence>
<dbReference type="SUPFAM" id="SSF53167">
    <property type="entry name" value="Purine and uridine phosphorylases"/>
    <property type="match status" value="1"/>
</dbReference>
<dbReference type="InParanoid" id="A0A0G4EA93"/>
<dbReference type="OrthoDB" id="416752at2759"/>
<name>A0A0G4EA93_VITBC</name>
<dbReference type="GO" id="GO:0005829">
    <property type="term" value="C:cytosol"/>
    <property type="evidence" value="ECO:0007669"/>
    <property type="project" value="TreeGrafter"/>
</dbReference>
<accession>A0A0G4EA93</accession>
<feature type="domain" description="Nucleoside phosphorylase" evidence="1">
    <location>
        <begin position="34"/>
        <end position="268"/>
    </location>
</feature>
<evidence type="ECO:0000313" key="3">
    <source>
        <dbReference type="Proteomes" id="UP000041254"/>
    </source>
</evidence>
<dbReference type="EMBL" id="CDMY01000117">
    <property type="protein sequence ID" value="CEL92873.1"/>
    <property type="molecule type" value="Genomic_DNA"/>
</dbReference>
<dbReference type="Gene3D" id="3.40.50.1580">
    <property type="entry name" value="Nucleoside phosphorylase domain"/>
    <property type="match status" value="1"/>
</dbReference>
<organism evidence="2 3">
    <name type="scientific">Vitrella brassicaformis (strain CCMP3155)</name>
    <dbReference type="NCBI Taxonomy" id="1169540"/>
    <lineage>
        <taxon>Eukaryota</taxon>
        <taxon>Sar</taxon>
        <taxon>Alveolata</taxon>
        <taxon>Colpodellida</taxon>
        <taxon>Vitrellaceae</taxon>
        <taxon>Vitrella</taxon>
    </lineage>
</organism>
<dbReference type="Proteomes" id="UP000041254">
    <property type="component" value="Unassembled WGS sequence"/>
</dbReference>
<dbReference type="PANTHER" id="PTHR43691">
    <property type="entry name" value="URIDINE PHOSPHORYLASE"/>
    <property type="match status" value="1"/>
</dbReference>
<dbReference type="AlphaFoldDB" id="A0A0G4EA93"/>
<dbReference type="CDD" id="cd17769">
    <property type="entry name" value="NP_TgUP-like"/>
    <property type="match status" value="1"/>
</dbReference>
<reference evidence="2 3" key="1">
    <citation type="submission" date="2014-11" db="EMBL/GenBank/DDBJ databases">
        <authorList>
            <person name="Zhu J."/>
            <person name="Qi W."/>
            <person name="Song R."/>
        </authorList>
    </citation>
    <scope>NUCLEOTIDE SEQUENCE [LARGE SCALE GENOMIC DNA]</scope>
</reference>
<protein>
    <recommendedName>
        <fullName evidence="1">Nucleoside phosphorylase domain-containing protein</fullName>
    </recommendedName>
</protein>
<dbReference type="STRING" id="1169540.A0A0G4EA93"/>
<dbReference type="Pfam" id="PF01048">
    <property type="entry name" value="PNP_UDP_1"/>
    <property type="match status" value="1"/>
</dbReference>
<proteinExistence type="predicted"/>
<dbReference type="PhylomeDB" id="A0A0G4EA93"/>
<keyword evidence="3" id="KW-1185">Reference proteome</keyword>
<dbReference type="PANTHER" id="PTHR43691:SF14">
    <property type="entry name" value="URIDINE PHOSPHORYLASE"/>
    <property type="match status" value="1"/>
</dbReference>
<dbReference type="GO" id="GO:0004850">
    <property type="term" value="F:uridine phosphorylase activity"/>
    <property type="evidence" value="ECO:0007669"/>
    <property type="project" value="TreeGrafter"/>
</dbReference>